<dbReference type="GO" id="GO:0004519">
    <property type="term" value="F:endonuclease activity"/>
    <property type="evidence" value="ECO:0007669"/>
    <property type="project" value="InterPro"/>
</dbReference>
<keyword evidence="3" id="KW-1185">Reference proteome</keyword>
<dbReference type="Gene3D" id="3.10.28.10">
    <property type="entry name" value="Homing endonucleases"/>
    <property type="match status" value="1"/>
</dbReference>
<dbReference type="RefSeq" id="WP_231924572.1">
    <property type="nucleotide sequence ID" value="NZ_LT607409.1"/>
</dbReference>
<evidence type="ECO:0000313" key="2">
    <source>
        <dbReference type="EMBL" id="SCF01822.1"/>
    </source>
</evidence>
<feature type="domain" description="DOD-type homing endonuclease" evidence="1">
    <location>
        <begin position="78"/>
        <end position="226"/>
    </location>
</feature>
<reference evidence="3" key="1">
    <citation type="submission" date="2016-06" db="EMBL/GenBank/DDBJ databases">
        <authorList>
            <person name="Varghese N."/>
            <person name="Submissions Spin"/>
        </authorList>
    </citation>
    <scope>NUCLEOTIDE SEQUENCE [LARGE SCALE GENOMIC DNA]</scope>
    <source>
        <strain evidence="3">DSM 45160</strain>
    </source>
</reference>
<evidence type="ECO:0000259" key="1">
    <source>
        <dbReference type="PROSITE" id="PS50819"/>
    </source>
</evidence>
<dbReference type="AlphaFoldDB" id="A0A1C4X009"/>
<gene>
    <name evidence="2" type="ORF">GA0070612_3070</name>
</gene>
<dbReference type="eggNOG" id="COG3780">
    <property type="taxonomic scope" value="Bacteria"/>
</dbReference>
<dbReference type="InterPro" id="IPR006142">
    <property type="entry name" value="INTEIN"/>
</dbReference>
<dbReference type="EMBL" id="LT607409">
    <property type="protein sequence ID" value="SCF01822.1"/>
    <property type="molecule type" value="Genomic_DNA"/>
</dbReference>
<sequence>MFEHELVHPPEIRARARQLFLAGSTVADTARATGLPYRTVWHWCNDRPEAKFQGTQLRCFRCREGVESPTDPRAYAYLLGLYLGDGHLVTTARVPVLRIYCSNTWPGLIEACDVAMRAVLAAKVQRVQKQGCVGVQSYGSHWPCLLPQHGPGKKHERPIVLTDWQRPILEDHPGDFLRGLFHSDGCRTANRVTTRGRHYIYPRYMFVNESTDIMGLCQWSLDLLGVAWRMNRRNSLSVARRDAVATLDRHVGPKS</sequence>
<dbReference type="InterPro" id="IPR004042">
    <property type="entry name" value="Intein_endonuc_central"/>
</dbReference>
<dbReference type="PROSITE" id="PS50819">
    <property type="entry name" value="INTEIN_ENDONUCLEASE"/>
    <property type="match status" value="1"/>
</dbReference>
<name>A0A1C4X009_9ACTN</name>
<accession>A0A1C4X009</accession>
<organism evidence="2 3">
    <name type="scientific">Micromonospora chokoriensis</name>
    <dbReference type="NCBI Taxonomy" id="356851"/>
    <lineage>
        <taxon>Bacteria</taxon>
        <taxon>Bacillati</taxon>
        <taxon>Actinomycetota</taxon>
        <taxon>Actinomycetes</taxon>
        <taxon>Micromonosporales</taxon>
        <taxon>Micromonosporaceae</taxon>
        <taxon>Micromonospora</taxon>
    </lineage>
</organism>
<protein>
    <submittedName>
        <fullName evidence="2">Putative ATPase subunit of terminase (GpP-like)</fullName>
    </submittedName>
</protein>
<evidence type="ECO:0000313" key="3">
    <source>
        <dbReference type="Proteomes" id="UP000198224"/>
    </source>
</evidence>
<proteinExistence type="predicted"/>
<dbReference type="Proteomes" id="UP000198224">
    <property type="component" value="Chromosome I"/>
</dbReference>
<dbReference type="InterPro" id="IPR027434">
    <property type="entry name" value="Homing_endonucl"/>
</dbReference>
<dbReference type="PRINTS" id="PR00379">
    <property type="entry name" value="INTEIN"/>
</dbReference>
<dbReference type="GO" id="GO:0016539">
    <property type="term" value="P:intein-mediated protein splicing"/>
    <property type="evidence" value="ECO:0007669"/>
    <property type="project" value="InterPro"/>
</dbReference>